<evidence type="ECO:0000313" key="1">
    <source>
        <dbReference type="EMBL" id="MFL9877404.1"/>
    </source>
</evidence>
<accession>A0ABW8Z2W6</accession>
<dbReference type="Pfam" id="PF01042">
    <property type="entry name" value="Ribonuc_L-PSP"/>
    <property type="match status" value="1"/>
</dbReference>
<dbReference type="RefSeq" id="WP_408165637.1">
    <property type="nucleotide sequence ID" value="NZ_JAQQFR010000002.1"/>
</dbReference>
<evidence type="ECO:0000313" key="2">
    <source>
        <dbReference type="Proteomes" id="UP001629214"/>
    </source>
</evidence>
<proteinExistence type="predicted"/>
<name>A0ABW8Z2W6_9BURK</name>
<protein>
    <submittedName>
        <fullName evidence="1">RidA family protein</fullName>
    </submittedName>
</protein>
<sequence length="127" mass="13867">MSTTATQARQAKPLGKYPHVKRAGDYLFVSGMSARLADGSVPGDVREQTCIVIGKIRDALQTLDADLADCVAITSYLVNMRDFDGYNGVYGEYFSEQGPTRTTVAVHQLPHPNMLVELTATAYKPLK</sequence>
<dbReference type="CDD" id="cd00448">
    <property type="entry name" value="YjgF_YER057c_UK114_family"/>
    <property type="match status" value="1"/>
</dbReference>
<gene>
    <name evidence="1" type="ORF">PQR63_03355</name>
</gene>
<dbReference type="Gene3D" id="3.30.1330.40">
    <property type="entry name" value="RutC-like"/>
    <property type="match status" value="1"/>
</dbReference>
<organism evidence="1 2">
    <name type="scientific">Herbaspirillum rhizosphaerae</name>
    <dbReference type="NCBI Taxonomy" id="346179"/>
    <lineage>
        <taxon>Bacteria</taxon>
        <taxon>Pseudomonadati</taxon>
        <taxon>Pseudomonadota</taxon>
        <taxon>Betaproteobacteria</taxon>
        <taxon>Burkholderiales</taxon>
        <taxon>Oxalobacteraceae</taxon>
        <taxon>Herbaspirillum</taxon>
    </lineage>
</organism>
<dbReference type="SUPFAM" id="SSF55298">
    <property type="entry name" value="YjgF-like"/>
    <property type="match status" value="1"/>
</dbReference>
<reference evidence="1 2" key="1">
    <citation type="journal article" date="2024" name="Chem. Sci.">
        <title>Discovery of megapolipeptins by genome mining of a Burkholderiales bacteria collection.</title>
        <authorList>
            <person name="Paulo B.S."/>
            <person name="Recchia M.J.J."/>
            <person name="Lee S."/>
            <person name="Fergusson C.H."/>
            <person name="Romanowski S.B."/>
            <person name="Hernandez A."/>
            <person name="Krull N."/>
            <person name="Liu D.Y."/>
            <person name="Cavanagh H."/>
            <person name="Bos A."/>
            <person name="Gray C.A."/>
            <person name="Murphy B.T."/>
            <person name="Linington R.G."/>
            <person name="Eustaquio A.S."/>
        </authorList>
    </citation>
    <scope>NUCLEOTIDE SEQUENCE [LARGE SCALE GENOMIC DNA]</scope>
    <source>
        <strain evidence="1 2">RL21-008-BIB-B</strain>
    </source>
</reference>
<comment type="caution">
    <text evidence="1">The sequence shown here is derived from an EMBL/GenBank/DDBJ whole genome shotgun (WGS) entry which is preliminary data.</text>
</comment>
<dbReference type="PANTHER" id="PTHR11803:SF48">
    <property type="entry name" value="2-AMINOMUCONATE DEAMINASE"/>
    <property type="match status" value="1"/>
</dbReference>
<dbReference type="InterPro" id="IPR035959">
    <property type="entry name" value="RutC-like_sf"/>
</dbReference>
<dbReference type="PANTHER" id="PTHR11803">
    <property type="entry name" value="2-IMINOBUTANOATE/2-IMINOPROPANOATE DEAMINASE RIDA"/>
    <property type="match status" value="1"/>
</dbReference>
<dbReference type="InterPro" id="IPR006175">
    <property type="entry name" value="YjgF/YER057c/UK114"/>
</dbReference>
<keyword evidence="2" id="KW-1185">Reference proteome</keyword>
<dbReference type="Proteomes" id="UP001629214">
    <property type="component" value="Unassembled WGS sequence"/>
</dbReference>
<dbReference type="EMBL" id="JAQQFR010000002">
    <property type="protein sequence ID" value="MFL9877404.1"/>
    <property type="molecule type" value="Genomic_DNA"/>
</dbReference>